<keyword evidence="2" id="KW-1133">Transmembrane helix</keyword>
<keyword evidence="4" id="KW-1185">Reference proteome</keyword>
<dbReference type="STRING" id="429701.A0A2G9HL22"/>
<feature type="transmembrane region" description="Helical" evidence="2">
    <location>
        <begin position="181"/>
        <end position="201"/>
    </location>
</feature>
<keyword evidence="2" id="KW-0812">Transmembrane</keyword>
<dbReference type="PANTHER" id="PTHR33133:SF1">
    <property type="entry name" value="EXPRESSED PROTEIN-RELATED"/>
    <property type="match status" value="1"/>
</dbReference>
<evidence type="ECO:0000313" key="3">
    <source>
        <dbReference type="EMBL" id="PIN18219.1"/>
    </source>
</evidence>
<dbReference type="EMBL" id="NKXS01001501">
    <property type="protein sequence ID" value="PIN18219.1"/>
    <property type="molecule type" value="Genomic_DNA"/>
</dbReference>
<proteinExistence type="predicted"/>
<dbReference type="Proteomes" id="UP000231279">
    <property type="component" value="Unassembled WGS sequence"/>
</dbReference>
<dbReference type="AlphaFoldDB" id="A0A2G9HL22"/>
<accession>A0A2G9HL22</accession>
<feature type="transmembrane region" description="Helical" evidence="2">
    <location>
        <begin position="124"/>
        <end position="145"/>
    </location>
</feature>
<dbReference type="PANTHER" id="PTHR33133">
    <property type="entry name" value="OS08G0107100 PROTEIN-RELATED"/>
    <property type="match status" value="1"/>
</dbReference>
<comment type="caution">
    <text evidence="3">The sequence shown here is derived from an EMBL/GenBank/DDBJ whole genome shotgun (WGS) entry which is preliminary data.</text>
</comment>
<feature type="transmembrane region" description="Helical" evidence="2">
    <location>
        <begin position="48"/>
        <end position="70"/>
    </location>
</feature>
<organism evidence="3 4">
    <name type="scientific">Handroanthus impetiginosus</name>
    <dbReference type="NCBI Taxonomy" id="429701"/>
    <lineage>
        <taxon>Eukaryota</taxon>
        <taxon>Viridiplantae</taxon>
        <taxon>Streptophyta</taxon>
        <taxon>Embryophyta</taxon>
        <taxon>Tracheophyta</taxon>
        <taxon>Spermatophyta</taxon>
        <taxon>Magnoliopsida</taxon>
        <taxon>eudicotyledons</taxon>
        <taxon>Gunneridae</taxon>
        <taxon>Pentapetalae</taxon>
        <taxon>asterids</taxon>
        <taxon>lamiids</taxon>
        <taxon>Lamiales</taxon>
        <taxon>Bignoniaceae</taxon>
        <taxon>Crescentiina</taxon>
        <taxon>Tabebuia alliance</taxon>
        <taxon>Handroanthus</taxon>
    </lineage>
</organism>
<name>A0A2G9HL22_9LAMI</name>
<evidence type="ECO:0008006" key="5">
    <source>
        <dbReference type="Google" id="ProtNLM"/>
    </source>
</evidence>
<gene>
    <name evidence="3" type="ORF">CDL12_09114</name>
</gene>
<reference evidence="4" key="1">
    <citation type="journal article" date="2018" name="Gigascience">
        <title>Genome assembly of the Pink Ipe (Handroanthus impetiginosus, Bignoniaceae), a highly valued, ecologically keystone Neotropical timber forest tree.</title>
        <authorList>
            <person name="Silva-Junior O.B."/>
            <person name="Grattapaglia D."/>
            <person name="Novaes E."/>
            <person name="Collevatti R.G."/>
        </authorList>
    </citation>
    <scope>NUCLEOTIDE SEQUENCE [LARGE SCALE GENOMIC DNA]</scope>
    <source>
        <strain evidence="4">cv. UFG-1</strain>
    </source>
</reference>
<evidence type="ECO:0000256" key="1">
    <source>
        <dbReference type="SAM" id="MobiDB-lite"/>
    </source>
</evidence>
<evidence type="ECO:0000313" key="4">
    <source>
        <dbReference type="Proteomes" id="UP000231279"/>
    </source>
</evidence>
<feature type="region of interest" description="Disordered" evidence="1">
    <location>
        <begin position="1"/>
        <end position="23"/>
    </location>
</feature>
<evidence type="ECO:0000256" key="2">
    <source>
        <dbReference type="SAM" id="Phobius"/>
    </source>
</evidence>
<dbReference type="OrthoDB" id="908843at2759"/>
<sequence>MFVTSLQSFMPHPSSNFTSETSSNPAQITRHLRQDSSVLCSLGTSFCIYFGVISFFSAISTIVVSSVSYCGENLSLKELLLRTGTTWARPLITTFYASGLTIGYFVFIIALVTPSLLPYTNHPILFIMPIFQAILAFIFYLYLFVPWALAIVVSVVEESCYGIEALRKATVLVEGKRSHGFLLLICSNFVVFIILLGYKMILGNKGFVNQTLINVLFSVSVSVLVKIFLVVAYTVLYFECKNHHGEEMESHGSLEYTEVPTHDKLANDMP</sequence>
<feature type="transmembrane region" description="Helical" evidence="2">
    <location>
        <begin position="213"/>
        <end position="238"/>
    </location>
</feature>
<keyword evidence="2" id="KW-0472">Membrane</keyword>
<feature type="transmembrane region" description="Helical" evidence="2">
    <location>
        <begin position="91"/>
        <end position="112"/>
    </location>
</feature>
<protein>
    <recommendedName>
        <fullName evidence="5">Transmembrane protein</fullName>
    </recommendedName>
</protein>